<organism evidence="4 5">
    <name type="scientific">Ancylostoma duodenale</name>
    <dbReference type="NCBI Taxonomy" id="51022"/>
    <lineage>
        <taxon>Eukaryota</taxon>
        <taxon>Metazoa</taxon>
        <taxon>Ecdysozoa</taxon>
        <taxon>Nematoda</taxon>
        <taxon>Chromadorea</taxon>
        <taxon>Rhabditida</taxon>
        <taxon>Rhabditina</taxon>
        <taxon>Rhabditomorpha</taxon>
        <taxon>Strongyloidea</taxon>
        <taxon>Ancylostomatidae</taxon>
        <taxon>Ancylostomatinae</taxon>
        <taxon>Ancylostoma</taxon>
    </lineage>
</organism>
<evidence type="ECO:0000313" key="5">
    <source>
        <dbReference type="Proteomes" id="UP000054047"/>
    </source>
</evidence>
<evidence type="ECO:0000256" key="2">
    <source>
        <dbReference type="ARBA" id="ARBA00022723"/>
    </source>
</evidence>
<dbReference type="OrthoDB" id="5822470at2759"/>
<dbReference type="EMBL" id="KN730436">
    <property type="protein sequence ID" value="KIH61056.1"/>
    <property type="molecule type" value="Genomic_DNA"/>
</dbReference>
<dbReference type="InterPro" id="IPR027806">
    <property type="entry name" value="HARBI1_dom"/>
</dbReference>
<proteinExistence type="predicted"/>
<evidence type="ECO:0000256" key="1">
    <source>
        <dbReference type="ARBA" id="ARBA00001968"/>
    </source>
</evidence>
<evidence type="ECO:0000313" key="4">
    <source>
        <dbReference type="EMBL" id="KIH61056.1"/>
    </source>
</evidence>
<dbReference type="Proteomes" id="UP000054047">
    <property type="component" value="Unassembled WGS sequence"/>
</dbReference>
<name>A0A0C2GV87_9BILA</name>
<sequence length="95" mass="10385">MPKPSEEVSETVEYHVLADGGFAQSTLMQAPFNQAADPIKANFNRRFSGASSIIENVFGILAARFRIFDQSMQGLPDNIMLLRSACLVGLFSSSQ</sequence>
<reference evidence="4 5" key="1">
    <citation type="submission" date="2013-12" db="EMBL/GenBank/DDBJ databases">
        <title>Draft genome of the parsitic nematode Ancylostoma duodenale.</title>
        <authorList>
            <person name="Mitreva M."/>
        </authorList>
    </citation>
    <scope>NUCLEOTIDE SEQUENCE [LARGE SCALE GENOMIC DNA]</scope>
    <source>
        <strain evidence="4 5">Zhejiang</strain>
    </source>
</reference>
<protein>
    <recommendedName>
        <fullName evidence="3">DDE Tnp4 domain-containing protein</fullName>
    </recommendedName>
</protein>
<keyword evidence="2" id="KW-0479">Metal-binding</keyword>
<dbReference type="AlphaFoldDB" id="A0A0C2GV87"/>
<evidence type="ECO:0000259" key="3">
    <source>
        <dbReference type="Pfam" id="PF13359"/>
    </source>
</evidence>
<dbReference type="GO" id="GO:0046872">
    <property type="term" value="F:metal ion binding"/>
    <property type="evidence" value="ECO:0007669"/>
    <property type="project" value="UniProtKB-KW"/>
</dbReference>
<dbReference type="Pfam" id="PF13359">
    <property type="entry name" value="DDE_Tnp_4"/>
    <property type="match status" value="1"/>
</dbReference>
<gene>
    <name evidence="4" type="ORF">ANCDUO_08679</name>
</gene>
<feature type="domain" description="DDE Tnp4" evidence="3">
    <location>
        <begin position="13"/>
        <end position="87"/>
    </location>
</feature>
<comment type="cofactor">
    <cofactor evidence="1">
        <name>a divalent metal cation</name>
        <dbReference type="ChEBI" id="CHEBI:60240"/>
    </cofactor>
</comment>
<accession>A0A0C2GV87</accession>
<keyword evidence="5" id="KW-1185">Reference proteome</keyword>